<dbReference type="GO" id="GO:0006364">
    <property type="term" value="P:rRNA processing"/>
    <property type="evidence" value="ECO:0007669"/>
    <property type="project" value="UniProtKB-KW"/>
</dbReference>
<organism evidence="6 7">
    <name type="scientific">Chelydra serpentina</name>
    <name type="common">Snapping turtle</name>
    <name type="synonym">Testudo serpentina</name>
    <dbReference type="NCBI Taxonomy" id="8475"/>
    <lineage>
        <taxon>Eukaryota</taxon>
        <taxon>Metazoa</taxon>
        <taxon>Chordata</taxon>
        <taxon>Craniata</taxon>
        <taxon>Vertebrata</taxon>
        <taxon>Euteleostomi</taxon>
        <taxon>Archelosauria</taxon>
        <taxon>Testudinata</taxon>
        <taxon>Testudines</taxon>
        <taxon>Cryptodira</taxon>
        <taxon>Durocryptodira</taxon>
        <taxon>Americhelydia</taxon>
        <taxon>Chelydroidea</taxon>
        <taxon>Chelydridae</taxon>
        <taxon>Chelydra</taxon>
    </lineage>
</organism>
<dbReference type="PANTHER" id="PTHR21250">
    <property type="entry name" value="PRE-RRNA-PROCESSING PROTEIN TSR2 HOMOLOG"/>
    <property type="match status" value="1"/>
</dbReference>
<evidence type="ECO:0000256" key="4">
    <source>
        <dbReference type="ARBA" id="ARBA00022552"/>
    </source>
</evidence>
<comment type="caution">
    <text evidence="6">The sequence shown here is derived from an EMBL/GenBank/DDBJ whole genome shotgun (WGS) entry which is preliminary data.</text>
</comment>
<dbReference type="OrthoDB" id="9426808at2759"/>
<sequence length="193" mass="20904">IDALRARFLPPALAPPVMAAPREETRGLFSQGVRAVLGSWAALQIAVEHGFGGAHGREKAEWMVGAVEQYFHSNAALEPDEVEDFLAEVLNNEFDTIIEDGSLSEVSRQLQSLFARFQCGGGPALTEAIARLVQRQQEVGQAAAQARPAQGSSSEEEEEEERPEEVMDCSSPGAPPDPPPAEDGWTVVRKKKK</sequence>
<evidence type="ECO:0000256" key="2">
    <source>
        <dbReference type="ARBA" id="ARBA00006524"/>
    </source>
</evidence>
<feature type="non-terminal residue" evidence="6">
    <location>
        <position position="1"/>
    </location>
</feature>
<dbReference type="Proteomes" id="UP000765507">
    <property type="component" value="Unassembled WGS sequence"/>
</dbReference>
<name>A0A8T1S0X8_CHESE</name>
<keyword evidence="7" id="KW-1185">Reference proteome</keyword>
<gene>
    <name evidence="6" type="primary">TSR2</name>
    <name evidence="6" type="ORF">G0U57_002291</name>
</gene>
<accession>A0A8T1S0X8</accession>
<keyword evidence="4" id="KW-0698">rRNA processing</keyword>
<dbReference type="Pfam" id="PF10273">
    <property type="entry name" value="WGG"/>
    <property type="match status" value="1"/>
</dbReference>
<comment type="similarity">
    <text evidence="2">Belongs to the TSR2 family.</text>
</comment>
<evidence type="ECO:0000256" key="5">
    <source>
        <dbReference type="SAM" id="MobiDB-lite"/>
    </source>
</evidence>
<protein>
    <recommendedName>
        <fullName evidence="3">Pre-rRNA-processing protein TSR2 homolog</fullName>
    </recommendedName>
</protein>
<feature type="compositionally biased region" description="Low complexity" evidence="5">
    <location>
        <begin position="141"/>
        <end position="153"/>
    </location>
</feature>
<dbReference type="InterPro" id="IPR019398">
    <property type="entry name" value="Pre-rRNA_process_TSR2"/>
</dbReference>
<evidence type="ECO:0000313" key="6">
    <source>
        <dbReference type="EMBL" id="KAG6922491.1"/>
    </source>
</evidence>
<reference evidence="6 7" key="1">
    <citation type="journal article" date="2020" name="G3 (Bethesda)">
        <title>Draft Genome of the Common Snapping Turtle, Chelydra serpentina, a Model for Phenotypic Plasticity in Reptiles.</title>
        <authorList>
            <person name="Das D."/>
            <person name="Singh S.K."/>
            <person name="Bierstedt J."/>
            <person name="Erickson A."/>
            <person name="Galli G.L.J."/>
            <person name="Crossley D.A. 2nd"/>
            <person name="Rhen T."/>
        </authorList>
    </citation>
    <scope>NUCLEOTIDE SEQUENCE [LARGE SCALE GENOMIC DNA]</scope>
    <source>
        <strain evidence="6">KW</strain>
    </source>
</reference>
<feature type="region of interest" description="Disordered" evidence="5">
    <location>
        <begin position="140"/>
        <end position="193"/>
    </location>
</feature>
<feature type="compositionally biased region" description="Acidic residues" evidence="5">
    <location>
        <begin position="154"/>
        <end position="167"/>
    </location>
</feature>
<dbReference type="EMBL" id="JAHGAV010001281">
    <property type="protein sequence ID" value="KAG6922491.1"/>
    <property type="molecule type" value="Genomic_DNA"/>
</dbReference>
<evidence type="ECO:0000313" key="7">
    <source>
        <dbReference type="Proteomes" id="UP000765507"/>
    </source>
</evidence>
<proteinExistence type="inferred from homology"/>
<evidence type="ECO:0000256" key="1">
    <source>
        <dbReference type="ARBA" id="ARBA00002210"/>
    </source>
</evidence>
<evidence type="ECO:0000256" key="3">
    <source>
        <dbReference type="ARBA" id="ARBA00017551"/>
    </source>
</evidence>
<dbReference type="AlphaFoldDB" id="A0A8T1S0X8"/>
<comment type="function">
    <text evidence="1">May be involved in 20S pre-rRNA processing.</text>
</comment>